<evidence type="ECO:0000256" key="10">
    <source>
        <dbReference type="ARBA" id="ARBA00023033"/>
    </source>
</evidence>
<keyword evidence="9 12" id="KW-0408">Iron</keyword>
<evidence type="ECO:0000256" key="14">
    <source>
        <dbReference type="SAM" id="Phobius"/>
    </source>
</evidence>
<evidence type="ECO:0000313" key="15">
    <source>
        <dbReference type="EMBL" id="KAG5173995.1"/>
    </source>
</evidence>
<dbReference type="InterPro" id="IPR002403">
    <property type="entry name" value="Cyt_P450_E_grp-IV"/>
</dbReference>
<feature type="transmembrane region" description="Helical" evidence="14">
    <location>
        <begin position="6"/>
        <end position="25"/>
    </location>
</feature>
<dbReference type="EMBL" id="JAFIQS010000001">
    <property type="protein sequence ID" value="KAG5173995.1"/>
    <property type="molecule type" value="Genomic_DNA"/>
</dbReference>
<dbReference type="InterPro" id="IPR036396">
    <property type="entry name" value="Cyt_P450_sf"/>
</dbReference>
<dbReference type="PROSITE" id="PS00086">
    <property type="entry name" value="CYTOCHROME_P450"/>
    <property type="match status" value="1"/>
</dbReference>
<organism evidence="15">
    <name type="scientific">Psilocybe cubensis</name>
    <name type="common">Psychedelic mushroom</name>
    <name type="synonym">Stropharia cubensis</name>
    <dbReference type="NCBI Taxonomy" id="181762"/>
    <lineage>
        <taxon>Eukaryota</taxon>
        <taxon>Fungi</taxon>
        <taxon>Dikarya</taxon>
        <taxon>Basidiomycota</taxon>
        <taxon>Agaricomycotina</taxon>
        <taxon>Agaricomycetes</taxon>
        <taxon>Agaricomycetidae</taxon>
        <taxon>Agaricales</taxon>
        <taxon>Agaricineae</taxon>
        <taxon>Strophariaceae</taxon>
        <taxon>Psilocybe</taxon>
    </lineage>
</organism>
<dbReference type="Pfam" id="PF00067">
    <property type="entry name" value="p450"/>
    <property type="match status" value="1"/>
</dbReference>
<comment type="similarity">
    <text evidence="3 13">Belongs to the cytochrome P450 family.</text>
</comment>
<sequence length="519" mass="59034">MDVEGGHSSAIFFILFGGLTFYVLLKSERTDPNLRHIPTLGFRAYLLSYVDALRFIKTCPDRLRKGYDQYRTTAFKVATWTRWLVVITGTRALEELRKSSDEHSSFIDASTEPDASLYLSGHAQAVAPQIIGEITRSMTQNLAFLIPSIKEEVALVLNSAIPATKSEVSMEWQELDAIPLVARITTKVVNRTMLGLSLTRDEQYEQISMDQAREVYGYYLNTILPILPRFMSRFARAMSITNRRRRRLRSMIISSIRQKKEAFQHSNQEVNEERLQDALSWTLSDASNQMSVEDIACQFLNLSITASQTITMTFGHVLYHLAANPKFAAPLRKEVEQIVAREGWNKHSLDRMLKVDSFVKESMRMSNISSVSMTRKILSPFTLPDGTQLPTGTIIAAASRARHMDPAIYNTPDTFDGLRFSKLHEQRYGDDCSGSGLPFQLVTTTTDYLVWGYGRHACPGRFFVAVTLKMMLAYVVLHYDVRFENGTRPRDFIAGTNYLPDPDAKILFRKRKPESNYPL</sequence>
<comment type="caution">
    <text evidence="15">The sequence shown here is derived from an EMBL/GenBank/DDBJ whole genome shotgun (WGS) entry which is preliminary data.</text>
</comment>
<proteinExistence type="inferred from homology"/>
<dbReference type="PANTHER" id="PTHR46206">
    <property type="entry name" value="CYTOCHROME P450"/>
    <property type="match status" value="1"/>
</dbReference>
<keyword evidence="5 14" id="KW-0812">Transmembrane</keyword>
<evidence type="ECO:0000256" key="12">
    <source>
        <dbReference type="PIRSR" id="PIRSR602403-1"/>
    </source>
</evidence>
<comment type="subcellular location">
    <subcellularLocation>
        <location evidence="2">Membrane</location>
    </subcellularLocation>
</comment>
<comment type="cofactor">
    <cofactor evidence="1 12">
        <name>heme</name>
        <dbReference type="ChEBI" id="CHEBI:30413"/>
    </cofactor>
</comment>
<dbReference type="GO" id="GO:0004497">
    <property type="term" value="F:monooxygenase activity"/>
    <property type="evidence" value="ECO:0007669"/>
    <property type="project" value="UniProtKB-KW"/>
</dbReference>
<name>A0A8H7Y572_PSICU</name>
<dbReference type="GO" id="GO:0005506">
    <property type="term" value="F:iron ion binding"/>
    <property type="evidence" value="ECO:0007669"/>
    <property type="project" value="InterPro"/>
</dbReference>
<dbReference type="GO" id="GO:0016705">
    <property type="term" value="F:oxidoreductase activity, acting on paired donors, with incorporation or reduction of molecular oxygen"/>
    <property type="evidence" value="ECO:0007669"/>
    <property type="project" value="InterPro"/>
</dbReference>
<keyword evidence="10 13" id="KW-0503">Monooxygenase</keyword>
<dbReference type="GO" id="GO:0016020">
    <property type="term" value="C:membrane"/>
    <property type="evidence" value="ECO:0007669"/>
    <property type="project" value="UniProtKB-SubCell"/>
</dbReference>
<dbReference type="AlphaFoldDB" id="A0A8H7Y572"/>
<dbReference type="GO" id="GO:0020037">
    <property type="term" value="F:heme binding"/>
    <property type="evidence" value="ECO:0007669"/>
    <property type="project" value="InterPro"/>
</dbReference>
<dbReference type="InterPro" id="IPR001128">
    <property type="entry name" value="Cyt_P450"/>
</dbReference>
<keyword evidence="7 14" id="KW-1133">Transmembrane helix</keyword>
<evidence type="ECO:0000256" key="5">
    <source>
        <dbReference type="ARBA" id="ARBA00022692"/>
    </source>
</evidence>
<gene>
    <name evidence="15" type="ORF">JR316_000653</name>
</gene>
<evidence type="ECO:0000256" key="13">
    <source>
        <dbReference type="RuleBase" id="RU000461"/>
    </source>
</evidence>
<reference evidence="15" key="1">
    <citation type="submission" date="2021-02" db="EMBL/GenBank/DDBJ databases">
        <title>Psilocybe cubensis genome.</title>
        <authorList>
            <person name="Mckernan K.J."/>
            <person name="Crawford S."/>
            <person name="Trippe A."/>
            <person name="Kane L.T."/>
            <person name="Mclaughlin S."/>
        </authorList>
    </citation>
    <scope>NUCLEOTIDE SEQUENCE [LARGE SCALE GENOMIC DNA]</scope>
    <source>
        <strain evidence="15">MGC-MH-2018</strain>
    </source>
</reference>
<evidence type="ECO:0000256" key="6">
    <source>
        <dbReference type="ARBA" id="ARBA00022723"/>
    </source>
</evidence>
<feature type="binding site" description="axial binding residue" evidence="12">
    <location>
        <position position="458"/>
    </location>
    <ligand>
        <name>heme</name>
        <dbReference type="ChEBI" id="CHEBI:30413"/>
    </ligand>
    <ligandPart>
        <name>Fe</name>
        <dbReference type="ChEBI" id="CHEBI:18248"/>
    </ligandPart>
</feature>
<accession>A0A8H7Y572</accession>
<evidence type="ECO:0000256" key="1">
    <source>
        <dbReference type="ARBA" id="ARBA00001971"/>
    </source>
</evidence>
<dbReference type="PANTHER" id="PTHR46206:SF5">
    <property type="entry name" value="P450, PUTATIVE (EUROFUNG)-RELATED"/>
    <property type="match status" value="1"/>
</dbReference>
<evidence type="ECO:0000256" key="9">
    <source>
        <dbReference type="ARBA" id="ARBA00023004"/>
    </source>
</evidence>
<dbReference type="SUPFAM" id="SSF48264">
    <property type="entry name" value="Cytochrome P450"/>
    <property type="match status" value="1"/>
</dbReference>
<dbReference type="Gene3D" id="1.10.630.10">
    <property type="entry name" value="Cytochrome P450"/>
    <property type="match status" value="1"/>
</dbReference>
<protein>
    <recommendedName>
        <fullName evidence="16">Cytochrome P450</fullName>
    </recommendedName>
</protein>
<dbReference type="CDD" id="cd11041">
    <property type="entry name" value="CYP503A1-like"/>
    <property type="match status" value="1"/>
</dbReference>
<evidence type="ECO:0000256" key="2">
    <source>
        <dbReference type="ARBA" id="ARBA00004370"/>
    </source>
</evidence>
<keyword evidence="6 12" id="KW-0479">Metal-binding</keyword>
<evidence type="ECO:0000256" key="8">
    <source>
        <dbReference type="ARBA" id="ARBA00023002"/>
    </source>
</evidence>
<dbReference type="InterPro" id="IPR017972">
    <property type="entry name" value="Cyt_P450_CS"/>
</dbReference>
<keyword evidence="8 13" id="KW-0560">Oxidoreductase</keyword>
<keyword evidence="4 12" id="KW-0349">Heme</keyword>
<evidence type="ECO:0000256" key="11">
    <source>
        <dbReference type="ARBA" id="ARBA00023136"/>
    </source>
</evidence>
<evidence type="ECO:0008006" key="16">
    <source>
        <dbReference type="Google" id="ProtNLM"/>
    </source>
</evidence>
<dbReference type="PRINTS" id="PR00465">
    <property type="entry name" value="EP450IV"/>
</dbReference>
<evidence type="ECO:0000256" key="3">
    <source>
        <dbReference type="ARBA" id="ARBA00010617"/>
    </source>
</evidence>
<evidence type="ECO:0000256" key="7">
    <source>
        <dbReference type="ARBA" id="ARBA00022989"/>
    </source>
</evidence>
<evidence type="ECO:0000256" key="4">
    <source>
        <dbReference type="ARBA" id="ARBA00022617"/>
    </source>
</evidence>
<keyword evidence="11 14" id="KW-0472">Membrane</keyword>